<proteinExistence type="predicted"/>
<gene>
    <name evidence="6" type="ORF">D1781_04910</name>
</gene>
<evidence type="ECO:0000256" key="3">
    <source>
        <dbReference type="ARBA" id="ARBA00023163"/>
    </source>
</evidence>
<dbReference type="CDD" id="cd01392">
    <property type="entry name" value="HTH_LacI"/>
    <property type="match status" value="1"/>
</dbReference>
<dbReference type="GO" id="GO:0000976">
    <property type="term" value="F:transcription cis-regulatory region binding"/>
    <property type="evidence" value="ECO:0007669"/>
    <property type="project" value="TreeGrafter"/>
</dbReference>
<keyword evidence="3" id="KW-0804">Transcription</keyword>
<dbReference type="EMBL" id="QXTG01000001">
    <property type="protein sequence ID" value="RIX30749.1"/>
    <property type="molecule type" value="Genomic_DNA"/>
</dbReference>
<dbReference type="Gene3D" id="1.10.260.40">
    <property type="entry name" value="lambda repressor-like DNA-binding domains"/>
    <property type="match status" value="1"/>
</dbReference>
<dbReference type="PROSITE" id="PS50943">
    <property type="entry name" value="HTH_CROC1"/>
    <property type="match status" value="1"/>
</dbReference>
<evidence type="ECO:0000259" key="5">
    <source>
        <dbReference type="PROSITE" id="PS50943"/>
    </source>
</evidence>
<sequence>MSGDAADGGRTTLAMLAEEAGVSLSTISKVLNGHADVAPTTRQRIEALLDEHDYQRRGSVSKGSTLLELVFSDLSNPWGSEIMSGVQEVAHRAGMSLVLSPSGEHHAPAPHWLSGVLRRRPAGVLLVSTDPTPKMKDRLTSRGIPVVVIDPAGELPPDVPSVGSTNWAGGFAATRHLIELGHTRIAAVSGHTHMLCSWARLDGFRSAMASAGLPVLEHEVLMGDFLPTGGRAAAERLLAGADRPTAVFAGNDLQALGVIEVAAERGLRVPEDLSVVGYDDTQVATWARPRLTSVHQPIRRMAEEATRIVLKYAAGEPVDQPRLELATHLVVRDSTAAPARAALAAAPS</sequence>
<dbReference type="Pfam" id="PF13377">
    <property type="entry name" value="Peripla_BP_3"/>
    <property type="match status" value="1"/>
</dbReference>
<dbReference type="PROSITE" id="PS50932">
    <property type="entry name" value="HTH_LACI_2"/>
    <property type="match status" value="1"/>
</dbReference>
<accession>A0A3A1U929</accession>
<evidence type="ECO:0000256" key="1">
    <source>
        <dbReference type="ARBA" id="ARBA00023015"/>
    </source>
</evidence>
<dbReference type="Pfam" id="PF00356">
    <property type="entry name" value="LacI"/>
    <property type="match status" value="1"/>
</dbReference>
<dbReference type="SUPFAM" id="SSF47413">
    <property type="entry name" value="lambda repressor-like DNA-binding domains"/>
    <property type="match status" value="1"/>
</dbReference>
<dbReference type="PANTHER" id="PTHR30146">
    <property type="entry name" value="LACI-RELATED TRANSCRIPTIONAL REPRESSOR"/>
    <property type="match status" value="1"/>
</dbReference>
<dbReference type="InterPro" id="IPR000843">
    <property type="entry name" value="HTH_LacI"/>
</dbReference>
<organism evidence="6 7">
    <name type="scientific">Amnibacterium setariae</name>
    <dbReference type="NCBI Taxonomy" id="2306585"/>
    <lineage>
        <taxon>Bacteria</taxon>
        <taxon>Bacillati</taxon>
        <taxon>Actinomycetota</taxon>
        <taxon>Actinomycetes</taxon>
        <taxon>Micrococcales</taxon>
        <taxon>Microbacteriaceae</taxon>
        <taxon>Amnibacterium</taxon>
    </lineage>
</organism>
<keyword evidence="2" id="KW-0238">DNA-binding</keyword>
<feature type="domain" description="HTH cro/C1-type" evidence="5">
    <location>
        <begin position="12"/>
        <end position="55"/>
    </location>
</feature>
<evidence type="ECO:0000256" key="2">
    <source>
        <dbReference type="ARBA" id="ARBA00023125"/>
    </source>
</evidence>
<comment type="caution">
    <text evidence="6">The sequence shown here is derived from an EMBL/GenBank/DDBJ whole genome shotgun (WGS) entry which is preliminary data.</text>
</comment>
<dbReference type="OrthoDB" id="3227375at2"/>
<protein>
    <submittedName>
        <fullName evidence="6">LacI family transcriptional regulator</fullName>
    </submittedName>
</protein>
<dbReference type="PANTHER" id="PTHR30146:SF153">
    <property type="entry name" value="LACTOSE OPERON REPRESSOR"/>
    <property type="match status" value="1"/>
</dbReference>
<dbReference type="RefSeq" id="WP_119481110.1">
    <property type="nucleotide sequence ID" value="NZ_QXTG01000001.1"/>
</dbReference>
<dbReference type="SMART" id="SM00354">
    <property type="entry name" value="HTH_LACI"/>
    <property type="match status" value="1"/>
</dbReference>
<keyword evidence="7" id="KW-1185">Reference proteome</keyword>
<evidence type="ECO:0000259" key="4">
    <source>
        <dbReference type="PROSITE" id="PS50932"/>
    </source>
</evidence>
<dbReference type="InterPro" id="IPR001387">
    <property type="entry name" value="Cro/C1-type_HTH"/>
</dbReference>
<keyword evidence="1" id="KW-0805">Transcription regulation</keyword>
<dbReference type="GO" id="GO:0003700">
    <property type="term" value="F:DNA-binding transcription factor activity"/>
    <property type="evidence" value="ECO:0007669"/>
    <property type="project" value="TreeGrafter"/>
</dbReference>
<evidence type="ECO:0000313" key="6">
    <source>
        <dbReference type="EMBL" id="RIX30749.1"/>
    </source>
</evidence>
<dbReference type="CDD" id="cd06296">
    <property type="entry name" value="PBP1_CatR-like"/>
    <property type="match status" value="1"/>
</dbReference>
<dbReference type="InterPro" id="IPR046335">
    <property type="entry name" value="LacI/GalR-like_sensor"/>
</dbReference>
<dbReference type="InterPro" id="IPR010982">
    <property type="entry name" value="Lambda_DNA-bd_dom_sf"/>
</dbReference>
<dbReference type="InterPro" id="IPR028082">
    <property type="entry name" value="Peripla_BP_I"/>
</dbReference>
<dbReference type="SUPFAM" id="SSF53822">
    <property type="entry name" value="Periplasmic binding protein-like I"/>
    <property type="match status" value="1"/>
</dbReference>
<dbReference type="Proteomes" id="UP000265742">
    <property type="component" value="Unassembled WGS sequence"/>
</dbReference>
<name>A0A3A1U929_9MICO</name>
<feature type="domain" description="HTH lacI-type" evidence="4">
    <location>
        <begin position="11"/>
        <end position="61"/>
    </location>
</feature>
<evidence type="ECO:0000313" key="7">
    <source>
        <dbReference type="Proteomes" id="UP000265742"/>
    </source>
</evidence>
<dbReference type="AlphaFoldDB" id="A0A3A1U929"/>
<dbReference type="Gene3D" id="3.40.50.2300">
    <property type="match status" value="2"/>
</dbReference>
<reference evidence="7" key="1">
    <citation type="submission" date="2018-09" db="EMBL/GenBank/DDBJ databases">
        <authorList>
            <person name="Kim I."/>
        </authorList>
    </citation>
    <scope>NUCLEOTIDE SEQUENCE [LARGE SCALE GENOMIC DNA]</scope>
    <source>
        <strain evidence="7">DD4a</strain>
    </source>
</reference>